<dbReference type="OMA" id="NCCKINH"/>
<name>A0A8S1S2J8_PAROT</name>
<protein>
    <submittedName>
        <fullName evidence="2">Uncharacterized protein</fullName>
    </submittedName>
</protein>
<feature type="region of interest" description="Disordered" evidence="1">
    <location>
        <begin position="1"/>
        <end position="46"/>
    </location>
</feature>
<proteinExistence type="predicted"/>
<sequence>MKYSNAHNPLHQKQLHNTQKKEKNKQIKYHTSRSNTSNQHNRDQKSQKPNQKIECCSCFCFGCSKRNSTRIKKPRTPQVKGEHYYVNYTNKTSESNQAIKQYSIAKSQSRCIQHQIRHHQSEQRKQNIQHNCCKINHLANPKLSQAISQYSESAKQYTQREYLQIQQQLQNYCDAKKRYSSTKEQKQKDSLRTHMQKKIEEGKLGQAKGQKLSQLYKELTKKQMIKYRSTSNQNKIQVQQEQNHMNYKTIEKGKQITKVGQQEKDKKKFKQVLDIFKKNKMQNNIIKNNYDILQNNPEQNQIENKVSSQQKIFESKSIEKTFKNNQPHQLVELK</sequence>
<organism evidence="2 3">
    <name type="scientific">Paramecium octaurelia</name>
    <dbReference type="NCBI Taxonomy" id="43137"/>
    <lineage>
        <taxon>Eukaryota</taxon>
        <taxon>Sar</taxon>
        <taxon>Alveolata</taxon>
        <taxon>Ciliophora</taxon>
        <taxon>Intramacronucleata</taxon>
        <taxon>Oligohymenophorea</taxon>
        <taxon>Peniculida</taxon>
        <taxon>Parameciidae</taxon>
        <taxon>Paramecium</taxon>
    </lineage>
</organism>
<evidence type="ECO:0000256" key="1">
    <source>
        <dbReference type="SAM" id="MobiDB-lite"/>
    </source>
</evidence>
<accession>A0A8S1S2J8</accession>
<gene>
    <name evidence="2" type="ORF">POCTA_138.1.T0050127</name>
</gene>
<keyword evidence="3" id="KW-1185">Reference proteome</keyword>
<evidence type="ECO:0000313" key="2">
    <source>
        <dbReference type="EMBL" id="CAD8133842.1"/>
    </source>
</evidence>
<evidence type="ECO:0000313" key="3">
    <source>
        <dbReference type="Proteomes" id="UP000683925"/>
    </source>
</evidence>
<reference evidence="2" key="1">
    <citation type="submission" date="2021-01" db="EMBL/GenBank/DDBJ databases">
        <authorList>
            <consortium name="Genoscope - CEA"/>
            <person name="William W."/>
        </authorList>
    </citation>
    <scope>NUCLEOTIDE SEQUENCE</scope>
</reference>
<dbReference type="Proteomes" id="UP000683925">
    <property type="component" value="Unassembled WGS sequence"/>
</dbReference>
<comment type="caution">
    <text evidence="2">The sequence shown here is derived from an EMBL/GenBank/DDBJ whole genome shotgun (WGS) entry which is preliminary data.</text>
</comment>
<dbReference type="AlphaFoldDB" id="A0A8S1S2J8"/>
<dbReference type="OrthoDB" id="10347984at2759"/>
<dbReference type="EMBL" id="CAJJDP010000004">
    <property type="protein sequence ID" value="CAD8133842.1"/>
    <property type="molecule type" value="Genomic_DNA"/>
</dbReference>